<reference evidence="1" key="1">
    <citation type="submission" date="2015-06" db="UniProtKB">
        <authorList>
            <consortium name="EnsemblPlants"/>
        </authorList>
    </citation>
    <scope>IDENTIFICATION</scope>
</reference>
<organism evidence="1">
    <name type="scientific">Aegilops tauschii</name>
    <name type="common">Tausch's goatgrass</name>
    <name type="synonym">Aegilops squarrosa</name>
    <dbReference type="NCBI Taxonomy" id="37682"/>
    <lineage>
        <taxon>Eukaryota</taxon>
        <taxon>Viridiplantae</taxon>
        <taxon>Streptophyta</taxon>
        <taxon>Embryophyta</taxon>
        <taxon>Tracheophyta</taxon>
        <taxon>Spermatophyta</taxon>
        <taxon>Magnoliopsida</taxon>
        <taxon>Liliopsida</taxon>
        <taxon>Poales</taxon>
        <taxon>Poaceae</taxon>
        <taxon>BOP clade</taxon>
        <taxon>Pooideae</taxon>
        <taxon>Triticodae</taxon>
        <taxon>Triticeae</taxon>
        <taxon>Triticinae</taxon>
        <taxon>Aegilops</taxon>
    </lineage>
</organism>
<accession>M8CW35</accession>
<proteinExistence type="predicted"/>
<dbReference type="AlphaFoldDB" id="M8CW35"/>
<dbReference type="EnsemblPlants" id="EMT31862">
    <property type="protein sequence ID" value="EMT31862"/>
    <property type="gene ID" value="F775_25190"/>
</dbReference>
<name>M8CW35_AEGTA</name>
<sequence length="121" mass="13887">MADHTLLLPWPEKIKKEIIRKKESVRCCSNEEKLLQDVLLPSYPHLGLSEEAKQWDRHVMKGCKGDMSIDCLRYEDVGTKEQLGSYLQKGLGTLINGSIFVYLLLIYNKDDFSIAVEDTKI</sequence>
<evidence type="ECO:0000313" key="1">
    <source>
        <dbReference type="EnsemblPlants" id="EMT31862"/>
    </source>
</evidence>
<protein>
    <submittedName>
        <fullName evidence="1">Uncharacterized protein</fullName>
    </submittedName>
</protein>